<sequence length="185" mass="20754">MPATSPSSKHYPDQGLTLLEVLLSITLLVIIASIAVPSVSYQLQRRESDQVQQTLSKLLQLAKLEALSRQQNIVLCASTDLQNCQAQAWHNGLLLFVDYNHNQQRDTDEPILQHNKQQLRHGSLQWLGNASHINSIVFQGDNALPRGSMGRFRYCNSQYNSLSHDLILSAMGHQRPILRPNCSSS</sequence>
<dbReference type="GO" id="GO:0005886">
    <property type="term" value="C:plasma membrane"/>
    <property type="evidence" value="ECO:0007669"/>
    <property type="project" value="UniProtKB-SubCell"/>
</dbReference>
<dbReference type="STRING" id="1789224.BFG52_03415"/>
<dbReference type="SUPFAM" id="SSF54523">
    <property type="entry name" value="Pili subunits"/>
    <property type="match status" value="1"/>
</dbReference>
<name>A0A1B2LX27_9GAMM</name>
<evidence type="ECO:0000256" key="3">
    <source>
        <dbReference type="ARBA" id="ARBA00022475"/>
    </source>
</evidence>
<evidence type="ECO:0000256" key="5">
    <source>
        <dbReference type="ARBA" id="ARBA00022519"/>
    </source>
</evidence>
<organism evidence="13 14">
    <name type="scientific">Acinetobacter larvae</name>
    <dbReference type="NCBI Taxonomy" id="1789224"/>
    <lineage>
        <taxon>Bacteria</taxon>
        <taxon>Pseudomonadati</taxon>
        <taxon>Pseudomonadota</taxon>
        <taxon>Gammaproteobacteria</taxon>
        <taxon>Moraxellales</taxon>
        <taxon>Moraxellaceae</taxon>
        <taxon>Acinetobacter</taxon>
    </lineage>
</organism>
<dbReference type="Gene3D" id="3.55.40.10">
    <property type="entry name" value="minor pseudopilin epsh domain"/>
    <property type="match status" value="1"/>
</dbReference>
<dbReference type="NCBIfam" id="TIGR02532">
    <property type="entry name" value="IV_pilin_GFxxxE"/>
    <property type="match status" value="1"/>
</dbReference>
<keyword evidence="7 11" id="KW-1133">Transmembrane helix</keyword>
<evidence type="ECO:0000313" key="14">
    <source>
        <dbReference type="Proteomes" id="UP000093391"/>
    </source>
</evidence>
<keyword evidence="5" id="KW-0997">Cell inner membrane</keyword>
<feature type="domain" description="General secretion pathway GspH" evidence="12">
    <location>
        <begin position="53"/>
        <end position="172"/>
    </location>
</feature>
<gene>
    <name evidence="13" type="ORF">BFG52_03415</name>
</gene>
<keyword evidence="4" id="KW-0488">Methylation</keyword>
<evidence type="ECO:0000313" key="13">
    <source>
        <dbReference type="EMBL" id="AOA57494.1"/>
    </source>
</evidence>
<feature type="transmembrane region" description="Helical" evidence="11">
    <location>
        <begin position="15"/>
        <end position="36"/>
    </location>
</feature>
<evidence type="ECO:0000256" key="1">
    <source>
        <dbReference type="ARBA" id="ARBA00004377"/>
    </source>
</evidence>
<evidence type="ECO:0000256" key="2">
    <source>
        <dbReference type="ARBA" id="ARBA00021549"/>
    </source>
</evidence>
<evidence type="ECO:0000256" key="10">
    <source>
        <dbReference type="ARBA" id="ARBA00030775"/>
    </source>
</evidence>
<protein>
    <recommendedName>
        <fullName evidence="2">Type II secretion system protein H</fullName>
    </recommendedName>
    <alternativeName>
        <fullName evidence="10">General secretion pathway protein H</fullName>
    </alternativeName>
</protein>
<accession>A0A1B2LX27</accession>
<evidence type="ECO:0000256" key="6">
    <source>
        <dbReference type="ARBA" id="ARBA00022692"/>
    </source>
</evidence>
<evidence type="ECO:0000256" key="11">
    <source>
        <dbReference type="SAM" id="Phobius"/>
    </source>
</evidence>
<comment type="similarity">
    <text evidence="9">Belongs to the GSP H family.</text>
</comment>
<keyword evidence="3" id="KW-1003">Cell membrane</keyword>
<dbReference type="Proteomes" id="UP000093391">
    <property type="component" value="Chromosome"/>
</dbReference>
<dbReference type="KEGG" id="ala:BFG52_03415"/>
<dbReference type="AlphaFoldDB" id="A0A1B2LX27"/>
<keyword evidence="14" id="KW-1185">Reference proteome</keyword>
<dbReference type="GO" id="GO:0015627">
    <property type="term" value="C:type II protein secretion system complex"/>
    <property type="evidence" value="ECO:0007669"/>
    <property type="project" value="InterPro"/>
</dbReference>
<dbReference type="InterPro" id="IPR022346">
    <property type="entry name" value="T2SS_GspH"/>
</dbReference>
<evidence type="ECO:0000256" key="4">
    <source>
        <dbReference type="ARBA" id="ARBA00022481"/>
    </source>
</evidence>
<evidence type="ECO:0000259" key="12">
    <source>
        <dbReference type="Pfam" id="PF12019"/>
    </source>
</evidence>
<comment type="subcellular location">
    <subcellularLocation>
        <location evidence="1">Cell inner membrane</location>
        <topology evidence="1">Single-pass membrane protein</topology>
    </subcellularLocation>
</comment>
<dbReference type="GO" id="GO:0015628">
    <property type="term" value="P:protein secretion by the type II secretion system"/>
    <property type="evidence" value="ECO:0007669"/>
    <property type="project" value="InterPro"/>
</dbReference>
<dbReference type="InterPro" id="IPR045584">
    <property type="entry name" value="Pilin-like"/>
</dbReference>
<reference evidence="13 14" key="1">
    <citation type="submission" date="2016-08" db="EMBL/GenBank/DDBJ databases">
        <authorList>
            <person name="Seilhamer J.J."/>
        </authorList>
    </citation>
    <scope>NUCLEOTIDE SEQUENCE [LARGE SCALE GENOMIC DNA]</scope>
    <source>
        <strain evidence="13 14">BRTC-1</strain>
    </source>
</reference>
<evidence type="ECO:0000256" key="7">
    <source>
        <dbReference type="ARBA" id="ARBA00022989"/>
    </source>
</evidence>
<dbReference type="EMBL" id="CP016895">
    <property type="protein sequence ID" value="AOA57494.1"/>
    <property type="molecule type" value="Genomic_DNA"/>
</dbReference>
<evidence type="ECO:0000256" key="9">
    <source>
        <dbReference type="ARBA" id="ARBA00025772"/>
    </source>
</evidence>
<dbReference type="InterPro" id="IPR012902">
    <property type="entry name" value="N_methyl_site"/>
</dbReference>
<dbReference type="Pfam" id="PF12019">
    <property type="entry name" value="GspH"/>
    <property type="match status" value="1"/>
</dbReference>
<evidence type="ECO:0000256" key="8">
    <source>
        <dbReference type="ARBA" id="ARBA00023136"/>
    </source>
</evidence>
<keyword evidence="6 11" id="KW-0812">Transmembrane</keyword>
<keyword evidence="8 11" id="KW-0472">Membrane</keyword>
<dbReference type="PROSITE" id="PS00409">
    <property type="entry name" value="PROKAR_NTER_METHYL"/>
    <property type="match status" value="1"/>
</dbReference>
<proteinExistence type="inferred from homology"/>